<dbReference type="AlphaFoldDB" id="A0ABD2MBC7"/>
<reference evidence="3 4" key="1">
    <citation type="submission" date="2024-10" db="EMBL/GenBank/DDBJ databases">
        <authorList>
            <person name="Kim D."/>
        </authorList>
    </citation>
    <scope>NUCLEOTIDE SEQUENCE [LARGE SCALE GENOMIC DNA]</scope>
    <source>
        <strain evidence="3">BH-2024</strain>
    </source>
</reference>
<name>A0ABD2MBC7_9BILA</name>
<proteinExistence type="predicted"/>
<organism evidence="3 4">
    <name type="scientific">Heterodera trifolii</name>
    <dbReference type="NCBI Taxonomy" id="157864"/>
    <lineage>
        <taxon>Eukaryota</taxon>
        <taxon>Metazoa</taxon>
        <taxon>Ecdysozoa</taxon>
        <taxon>Nematoda</taxon>
        <taxon>Chromadorea</taxon>
        <taxon>Rhabditida</taxon>
        <taxon>Tylenchina</taxon>
        <taxon>Tylenchomorpha</taxon>
        <taxon>Tylenchoidea</taxon>
        <taxon>Heteroderidae</taxon>
        <taxon>Heteroderinae</taxon>
        <taxon>Heterodera</taxon>
    </lineage>
</organism>
<feature type="region of interest" description="Disordered" evidence="1">
    <location>
        <begin position="45"/>
        <end position="69"/>
    </location>
</feature>
<feature type="domain" description="BACK" evidence="2">
    <location>
        <begin position="161"/>
        <end position="216"/>
    </location>
</feature>
<dbReference type="EMBL" id="JBICBT010000060">
    <property type="protein sequence ID" value="KAL3124832.1"/>
    <property type="molecule type" value="Genomic_DNA"/>
</dbReference>
<keyword evidence="4" id="KW-1185">Reference proteome</keyword>
<evidence type="ECO:0000256" key="1">
    <source>
        <dbReference type="SAM" id="MobiDB-lite"/>
    </source>
</evidence>
<dbReference type="Proteomes" id="UP001620626">
    <property type="component" value="Unassembled WGS sequence"/>
</dbReference>
<dbReference type="Gene3D" id="1.25.40.420">
    <property type="match status" value="1"/>
</dbReference>
<accession>A0ABD2MBC7</accession>
<feature type="compositionally biased region" description="Basic and acidic residues" evidence="1">
    <location>
        <begin position="53"/>
        <end position="69"/>
    </location>
</feature>
<evidence type="ECO:0000313" key="3">
    <source>
        <dbReference type="EMBL" id="KAL3124832.1"/>
    </source>
</evidence>
<evidence type="ECO:0000313" key="4">
    <source>
        <dbReference type="Proteomes" id="UP001620626"/>
    </source>
</evidence>
<protein>
    <recommendedName>
        <fullName evidence="2">BACK domain-containing protein</fullName>
    </recommendedName>
</protein>
<evidence type="ECO:0000259" key="2">
    <source>
        <dbReference type="Pfam" id="PF07707"/>
    </source>
</evidence>
<comment type="caution">
    <text evidence="3">The sequence shown here is derived from an EMBL/GenBank/DDBJ whole genome shotgun (WGS) entry which is preliminary data.</text>
</comment>
<dbReference type="Pfam" id="PF07707">
    <property type="entry name" value="BACK"/>
    <property type="match status" value="1"/>
</dbReference>
<sequence>MAFYNDHSIVEGGISECTKRTAADWIRRQMREAEAKELWEEQRQKECRRRGKRQSDGSDENGNKIKTEKPDFGGSNDLLLSTAKYADLLMRAHRALLASCDVAFNLFGRFARIEWEKCSQSALCGIKIQCHRIGQSVRRFSYSNLSNVFAALSIARFNYLLKDFVLRCFAYIDKNVDDLLKSEGFLQIDQRLLCEILERDELQISGETTIWNAVISEIRN</sequence>
<dbReference type="InterPro" id="IPR011705">
    <property type="entry name" value="BACK"/>
</dbReference>
<gene>
    <name evidence="3" type="ORF">niasHT_010372</name>
</gene>